<evidence type="ECO:0000256" key="2">
    <source>
        <dbReference type="SAM" id="Phobius"/>
    </source>
</evidence>
<organism evidence="3 4">
    <name type="scientific">Myxozyma melibiosi</name>
    <dbReference type="NCBI Taxonomy" id="54550"/>
    <lineage>
        <taxon>Eukaryota</taxon>
        <taxon>Fungi</taxon>
        <taxon>Dikarya</taxon>
        <taxon>Ascomycota</taxon>
        <taxon>Saccharomycotina</taxon>
        <taxon>Lipomycetes</taxon>
        <taxon>Lipomycetales</taxon>
        <taxon>Lipomycetaceae</taxon>
        <taxon>Myxozyma</taxon>
    </lineage>
</organism>
<gene>
    <name evidence="3" type="ORF">BZA70DRAFT_152508</name>
</gene>
<keyword evidence="2" id="KW-0472">Membrane</keyword>
<feature type="compositionally biased region" description="Basic residues" evidence="1">
    <location>
        <begin position="109"/>
        <end position="120"/>
    </location>
</feature>
<evidence type="ECO:0000313" key="4">
    <source>
        <dbReference type="Proteomes" id="UP001498771"/>
    </source>
</evidence>
<proteinExistence type="predicted"/>
<accession>A0ABR1F653</accession>
<feature type="transmembrane region" description="Helical" evidence="2">
    <location>
        <begin position="278"/>
        <end position="298"/>
    </location>
</feature>
<keyword evidence="4" id="KW-1185">Reference proteome</keyword>
<name>A0ABR1F653_9ASCO</name>
<feature type="transmembrane region" description="Helical" evidence="2">
    <location>
        <begin position="12"/>
        <end position="36"/>
    </location>
</feature>
<dbReference type="RefSeq" id="XP_064768347.1">
    <property type="nucleotide sequence ID" value="XM_064909718.1"/>
</dbReference>
<sequence length="302" mass="33878">MRQSHNATQLRVISHVLLTICITVFAVCTFCLNSCLLESCIDYKGITCFLSTVAAAAVTANSELHIIGGDNSYISKKQRTPPFRFASSDTNKTIFSTKTLTNAGPSRNKNQKILRSRHRSREPPPLQKDTHCLVSSTGATDTLKNQQACSRFVHCGLRIHLRPPPLDRDPDCCWLPERSGADWLPLEASRMVWEACEPALSVADWTCEAAWWTSRGADIVAGSCNDLKRDYVDFVYLRKGDREVRGEEDEIEVTRAPFLYTFLYNDDAGNHRSRMTKLMTLSCDFLVGLGITMVMKMMPALC</sequence>
<feature type="region of interest" description="Disordered" evidence="1">
    <location>
        <begin position="99"/>
        <end position="130"/>
    </location>
</feature>
<reference evidence="3 4" key="1">
    <citation type="submission" date="2024-03" db="EMBL/GenBank/DDBJ databases">
        <title>Genome-scale model development and genomic sequencing of the oleaginous clade Lipomyces.</title>
        <authorList>
            <consortium name="Lawrence Berkeley National Laboratory"/>
            <person name="Czajka J.J."/>
            <person name="Han Y."/>
            <person name="Kim J."/>
            <person name="Mondo S.J."/>
            <person name="Hofstad B.A."/>
            <person name="Robles A."/>
            <person name="Haridas S."/>
            <person name="Riley R."/>
            <person name="LaButti K."/>
            <person name="Pangilinan J."/>
            <person name="Andreopoulos W."/>
            <person name="Lipzen A."/>
            <person name="Yan J."/>
            <person name="Wang M."/>
            <person name="Ng V."/>
            <person name="Grigoriev I.V."/>
            <person name="Spatafora J.W."/>
            <person name="Magnuson J.K."/>
            <person name="Baker S.E."/>
            <person name="Pomraning K.R."/>
        </authorList>
    </citation>
    <scope>NUCLEOTIDE SEQUENCE [LARGE SCALE GENOMIC DNA]</scope>
    <source>
        <strain evidence="3 4">Phaff 52-87</strain>
    </source>
</reference>
<protein>
    <submittedName>
        <fullName evidence="3">Uncharacterized protein</fullName>
    </submittedName>
</protein>
<keyword evidence="2" id="KW-1133">Transmembrane helix</keyword>
<dbReference type="GeneID" id="90035230"/>
<dbReference type="EMBL" id="JBBJBU010000005">
    <property type="protein sequence ID" value="KAK7205314.1"/>
    <property type="molecule type" value="Genomic_DNA"/>
</dbReference>
<evidence type="ECO:0000256" key="1">
    <source>
        <dbReference type="SAM" id="MobiDB-lite"/>
    </source>
</evidence>
<keyword evidence="2" id="KW-0812">Transmembrane</keyword>
<dbReference type="Proteomes" id="UP001498771">
    <property type="component" value="Unassembled WGS sequence"/>
</dbReference>
<comment type="caution">
    <text evidence="3">The sequence shown here is derived from an EMBL/GenBank/DDBJ whole genome shotgun (WGS) entry which is preliminary data.</text>
</comment>
<evidence type="ECO:0000313" key="3">
    <source>
        <dbReference type="EMBL" id="KAK7205314.1"/>
    </source>
</evidence>
<feature type="compositionally biased region" description="Polar residues" evidence="1">
    <location>
        <begin position="99"/>
        <end position="108"/>
    </location>
</feature>